<dbReference type="Proteomes" id="UP001180020">
    <property type="component" value="Unassembled WGS sequence"/>
</dbReference>
<name>A0AAV9D9D9_ACOCL</name>
<sequence length="53" mass="5448">MGIAISMKGKPLVTKAAAFAVFVAYPAVMAYYTVTIEVLLLSAGATAARGLDI</sequence>
<evidence type="ECO:0000313" key="3">
    <source>
        <dbReference type="Proteomes" id="UP001180020"/>
    </source>
</evidence>
<dbReference type="AlphaFoldDB" id="A0AAV9D9D9"/>
<keyword evidence="1" id="KW-0812">Transmembrane</keyword>
<keyword evidence="3" id="KW-1185">Reference proteome</keyword>
<evidence type="ECO:0000256" key="1">
    <source>
        <dbReference type="SAM" id="Phobius"/>
    </source>
</evidence>
<organism evidence="2 3">
    <name type="scientific">Acorus calamus</name>
    <name type="common">Sweet flag</name>
    <dbReference type="NCBI Taxonomy" id="4465"/>
    <lineage>
        <taxon>Eukaryota</taxon>
        <taxon>Viridiplantae</taxon>
        <taxon>Streptophyta</taxon>
        <taxon>Embryophyta</taxon>
        <taxon>Tracheophyta</taxon>
        <taxon>Spermatophyta</taxon>
        <taxon>Magnoliopsida</taxon>
        <taxon>Liliopsida</taxon>
        <taxon>Acoraceae</taxon>
        <taxon>Acorus</taxon>
    </lineage>
</organism>
<accession>A0AAV9D9D9</accession>
<reference evidence="2" key="2">
    <citation type="submission" date="2023-06" db="EMBL/GenBank/DDBJ databases">
        <authorList>
            <person name="Ma L."/>
            <person name="Liu K.-W."/>
            <person name="Li Z."/>
            <person name="Hsiao Y.-Y."/>
            <person name="Qi Y."/>
            <person name="Fu T."/>
            <person name="Tang G."/>
            <person name="Zhang D."/>
            <person name="Sun W.-H."/>
            <person name="Liu D.-K."/>
            <person name="Li Y."/>
            <person name="Chen G.-Z."/>
            <person name="Liu X.-D."/>
            <person name="Liao X.-Y."/>
            <person name="Jiang Y.-T."/>
            <person name="Yu X."/>
            <person name="Hao Y."/>
            <person name="Huang J."/>
            <person name="Zhao X.-W."/>
            <person name="Ke S."/>
            <person name="Chen Y.-Y."/>
            <person name="Wu W.-L."/>
            <person name="Hsu J.-L."/>
            <person name="Lin Y.-F."/>
            <person name="Huang M.-D."/>
            <person name="Li C.-Y."/>
            <person name="Huang L."/>
            <person name="Wang Z.-W."/>
            <person name="Zhao X."/>
            <person name="Zhong W.-Y."/>
            <person name="Peng D.-H."/>
            <person name="Ahmad S."/>
            <person name="Lan S."/>
            <person name="Zhang J.-S."/>
            <person name="Tsai W.-C."/>
            <person name="Van De Peer Y."/>
            <person name="Liu Z.-J."/>
        </authorList>
    </citation>
    <scope>NUCLEOTIDE SEQUENCE</scope>
    <source>
        <strain evidence="2">CP</strain>
        <tissue evidence="2">Leaves</tissue>
    </source>
</reference>
<protein>
    <submittedName>
        <fullName evidence="2">Uncharacterized protein</fullName>
    </submittedName>
</protein>
<comment type="caution">
    <text evidence="2">The sequence shown here is derived from an EMBL/GenBank/DDBJ whole genome shotgun (WGS) entry which is preliminary data.</text>
</comment>
<evidence type="ECO:0000313" key="2">
    <source>
        <dbReference type="EMBL" id="KAK1296768.1"/>
    </source>
</evidence>
<gene>
    <name evidence="2" type="ORF">QJS10_CPB15g00190</name>
</gene>
<feature type="transmembrane region" description="Helical" evidence="1">
    <location>
        <begin position="12"/>
        <end position="32"/>
    </location>
</feature>
<keyword evidence="1" id="KW-0472">Membrane</keyword>
<keyword evidence="1" id="KW-1133">Transmembrane helix</keyword>
<reference evidence="2" key="1">
    <citation type="journal article" date="2023" name="Nat. Commun.">
        <title>Diploid and tetraploid genomes of Acorus and the evolution of monocots.</title>
        <authorList>
            <person name="Ma L."/>
            <person name="Liu K.W."/>
            <person name="Li Z."/>
            <person name="Hsiao Y.Y."/>
            <person name="Qi Y."/>
            <person name="Fu T."/>
            <person name="Tang G.D."/>
            <person name="Zhang D."/>
            <person name="Sun W.H."/>
            <person name="Liu D.K."/>
            <person name="Li Y."/>
            <person name="Chen G.Z."/>
            <person name="Liu X.D."/>
            <person name="Liao X.Y."/>
            <person name="Jiang Y.T."/>
            <person name="Yu X."/>
            <person name="Hao Y."/>
            <person name="Huang J."/>
            <person name="Zhao X.W."/>
            <person name="Ke S."/>
            <person name="Chen Y.Y."/>
            <person name="Wu W.L."/>
            <person name="Hsu J.L."/>
            <person name="Lin Y.F."/>
            <person name="Huang M.D."/>
            <person name="Li C.Y."/>
            <person name="Huang L."/>
            <person name="Wang Z.W."/>
            <person name="Zhao X."/>
            <person name="Zhong W.Y."/>
            <person name="Peng D.H."/>
            <person name="Ahmad S."/>
            <person name="Lan S."/>
            <person name="Zhang J.S."/>
            <person name="Tsai W.C."/>
            <person name="Van de Peer Y."/>
            <person name="Liu Z.J."/>
        </authorList>
    </citation>
    <scope>NUCLEOTIDE SEQUENCE</scope>
    <source>
        <strain evidence="2">CP</strain>
    </source>
</reference>
<dbReference type="EMBL" id="JAUJYO010000015">
    <property type="protein sequence ID" value="KAK1296768.1"/>
    <property type="molecule type" value="Genomic_DNA"/>
</dbReference>
<proteinExistence type="predicted"/>